<organism evidence="3 4">
    <name type="scientific">Dyadobacter pollutisoli</name>
    <dbReference type="NCBI Taxonomy" id="2910158"/>
    <lineage>
        <taxon>Bacteria</taxon>
        <taxon>Pseudomonadati</taxon>
        <taxon>Bacteroidota</taxon>
        <taxon>Cytophagia</taxon>
        <taxon>Cytophagales</taxon>
        <taxon>Spirosomataceae</taxon>
        <taxon>Dyadobacter</taxon>
    </lineage>
</organism>
<dbReference type="InterPro" id="IPR013538">
    <property type="entry name" value="ASHA1/2-like_C"/>
</dbReference>
<protein>
    <submittedName>
        <fullName evidence="3">SRPBCC domain-containing protein</fullName>
    </submittedName>
</protein>
<feature type="domain" description="Activator of Hsp90 ATPase homologue 1/2-like C-terminal" evidence="2">
    <location>
        <begin position="15"/>
        <end position="136"/>
    </location>
</feature>
<evidence type="ECO:0000259" key="2">
    <source>
        <dbReference type="Pfam" id="PF08327"/>
    </source>
</evidence>
<dbReference type="SUPFAM" id="SSF55961">
    <property type="entry name" value="Bet v1-like"/>
    <property type="match status" value="1"/>
</dbReference>
<evidence type="ECO:0000313" key="3">
    <source>
        <dbReference type="EMBL" id="WAC09282.1"/>
    </source>
</evidence>
<dbReference type="Pfam" id="PF08327">
    <property type="entry name" value="AHSA1"/>
    <property type="match status" value="1"/>
</dbReference>
<dbReference type="CDD" id="cd07814">
    <property type="entry name" value="SRPBCC_CalC_Aha1-like"/>
    <property type="match status" value="1"/>
</dbReference>
<accession>A0A9E8N7D1</accession>
<evidence type="ECO:0000256" key="1">
    <source>
        <dbReference type="ARBA" id="ARBA00006817"/>
    </source>
</evidence>
<sequence>MDEPLVVKSEISIEAPIAKVWEVLVAPKYIKQWDDLPSDFEDYYLELGRSIEWTGTSKVVVTVCEPNEILKMSLYVSKWEQPSTAYDIAYIYRLANDGTATKLTLEIGDFSVLPDGEDYYTASVEFAGAALEKIKSLSENRV</sequence>
<proteinExistence type="inferred from homology"/>
<reference evidence="3" key="1">
    <citation type="submission" date="2022-11" db="EMBL/GenBank/DDBJ databases">
        <title>Dyadobacter pollutisoli sp. nov., isolated from plastic dumped soil.</title>
        <authorList>
            <person name="Kim J.M."/>
            <person name="Kim K.R."/>
            <person name="Lee J.K."/>
            <person name="Hao L."/>
            <person name="Jeon C.O."/>
        </authorList>
    </citation>
    <scope>NUCLEOTIDE SEQUENCE</scope>
    <source>
        <strain evidence="3">U1</strain>
    </source>
</reference>
<evidence type="ECO:0000313" key="4">
    <source>
        <dbReference type="Proteomes" id="UP001164653"/>
    </source>
</evidence>
<dbReference type="KEGG" id="dpf:ON006_16135"/>
<dbReference type="InterPro" id="IPR023393">
    <property type="entry name" value="START-like_dom_sf"/>
</dbReference>
<gene>
    <name evidence="3" type="ORF">ON006_16135</name>
</gene>
<dbReference type="EMBL" id="CP112998">
    <property type="protein sequence ID" value="WAC09282.1"/>
    <property type="molecule type" value="Genomic_DNA"/>
</dbReference>
<comment type="similarity">
    <text evidence="1">Belongs to the AHA1 family.</text>
</comment>
<dbReference type="Gene3D" id="3.30.530.20">
    <property type="match status" value="1"/>
</dbReference>
<keyword evidence="4" id="KW-1185">Reference proteome</keyword>
<dbReference type="Proteomes" id="UP001164653">
    <property type="component" value="Chromosome"/>
</dbReference>
<dbReference type="AlphaFoldDB" id="A0A9E8N7D1"/>
<dbReference type="RefSeq" id="WP_244822891.1">
    <property type="nucleotide sequence ID" value="NZ_CP112998.1"/>
</dbReference>
<name>A0A9E8N7D1_9BACT</name>